<dbReference type="InterPro" id="IPR025711">
    <property type="entry name" value="PepSY"/>
</dbReference>
<comment type="caution">
    <text evidence="2">The sequence shown here is derived from an EMBL/GenBank/DDBJ whole genome shotgun (WGS) entry which is preliminary data.</text>
</comment>
<evidence type="ECO:0000313" key="2">
    <source>
        <dbReference type="EMBL" id="MBP2076914.1"/>
    </source>
</evidence>
<dbReference type="RefSeq" id="WP_149473036.1">
    <property type="nucleotide sequence ID" value="NZ_JAGGMB010000003.1"/>
</dbReference>
<accession>A0A9X1CAQ4</accession>
<gene>
    <name evidence="2" type="ORF">J2Z64_001145</name>
</gene>
<keyword evidence="3" id="KW-1185">Reference proteome</keyword>
<sequence>MYRNWNYPNPYSQSQPQWQNQGWNDQVNYNQEPQYHRQITIQEAIDIALAQVPGQAVKAELDTKQGIRVYEVDIVTAQGVKYEVAVNMNTGEIVDIEID</sequence>
<dbReference type="EMBL" id="JAGGMB010000003">
    <property type="protein sequence ID" value="MBP2076914.1"/>
    <property type="molecule type" value="Genomic_DNA"/>
</dbReference>
<dbReference type="Gene3D" id="3.10.450.40">
    <property type="match status" value="1"/>
</dbReference>
<feature type="domain" description="PepSY" evidence="1">
    <location>
        <begin position="39"/>
        <end position="97"/>
    </location>
</feature>
<organism evidence="2 3">
    <name type="scientific">Oceanobacillus polygoni</name>
    <dbReference type="NCBI Taxonomy" id="1235259"/>
    <lineage>
        <taxon>Bacteria</taxon>
        <taxon>Bacillati</taxon>
        <taxon>Bacillota</taxon>
        <taxon>Bacilli</taxon>
        <taxon>Bacillales</taxon>
        <taxon>Bacillaceae</taxon>
        <taxon>Oceanobacillus</taxon>
    </lineage>
</organism>
<dbReference type="AlphaFoldDB" id="A0A9X1CAQ4"/>
<dbReference type="Pfam" id="PF03413">
    <property type="entry name" value="PepSY"/>
    <property type="match status" value="1"/>
</dbReference>
<evidence type="ECO:0000259" key="1">
    <source>
        <dbReference type="Pfam" id="PF03413"/>
    </source>
</evidence>
<reference evidence="2" key="1">
    <citation type="submission" date="2021-03" db="EMBL/GenBank/DDBJ databases">
        <title>Genomic Encyclopedia of Type Strains, Phase IV (KMG-IV): sequencing the most valuable type-strain genomes for metagenomic binning, comparative biology and taxonomic classification.</title>
        <authorList>
            <person name="Goeker M."/>
        </authorList>
    </citation>
    <scope>NUCLEOTIDE SEQUENCE</scope>
    <source>
        <strain evidence="2">DSM 107338</strain>
    </source>
</reference>
<protein>
    <submittedName>
        <fullName evidence="2">Membrane protein YkoI</fullName>
    </submittedName>
</protein>
<proteinExistence type="predicted"/>
<name>A0A9X1CAQ4_9BACI</name>
<dbReference type="OrthoDB" id="1919149at2"/>
<dbReference type="Proteomes" id="UP001138793">
    <property type="component" value="Unassembled WGS sequence"/>
</dbReference>
<evidence type="ECO:0000313" key="3">
    <source>
        <dbReference type="Proteomes" id="UP001138793"/>
    </source>
</evidence>